<protein>
    <submittedName>
        <fullName evidence="2">Uncharacterized protein</fullName>
    </submittedName>
</protein>
<feature type="transmembrane region" description="Helical" evidence="1">
    <location>
        <begin position="92"/>
        <end position="111"/>
    </location>
</feature>
<evidence type="ECO:0000313" key="2">
    <source>
        <dbReference type="EMBL" id="SHL85510.1"/>
    </source>
</evidence>
<organism evidence="2 3">
    <name type="scientific">Flavobacterium saccharophilum</name>
    <dbReference type="NCBI Taxonomy" id="29534"/>
    <lineage>
        <taxon>Bacteria</taxon>
        <taxon>Pseudomonadati</taxon>
        <taxon>Bacteroidota</taxon>
        <taxon>Flavobacteriia</taxon>
        <taxon>Flavobacteriales</taxon>
        <taxon>Flavobacteriaceae</taxon>
        <taxon>Flavobacterium</taxon>
    </lineage>
</organism>
<gene>
    <name evidence="2" type="ORF">SAMN05444366_1799</name>
</gene>
<keyword evidence="1" id="KW-0472">Membrane</keyword>
<name>A0A1M7E1D4_9FLAO</name>
<dbReference type="Proteomes" id="UP000184121">
    <property type="component" value="Unassembled WGS sequence"/>
</dbReference>
<keyword evidence="1" id="KW-0812">Transmembrane</keyword>
<reference evidence="3" key="1">
    <citation type="submission" date="2016-11" db="EMBL/GenBank/DDBJ databases">
        <authorList>
            <person name="Varghese N."/>
            <person name="Submissions S."/>
        </authorList>
    </citation>
    <scope>NUCLEOTIDE SEQUENCE [LARGE SCALE GENOMIC DNA]</scope>
    <source>
        <strain evidence="3">DSM 1811</strain>
    </source>
</reference>
<feature type="transmembrane region" description="Helical" evidence="1">
    <location>
        <begin position="68"/>
        <end position="86"/>
    </location>
</feature>
<keyword evidence="3" id="KW-1185">Reference proteome</keyword>
<sequence length="126" mass="14924">MIRKILSPIIISVIQIVVLAIIHQSLNYFYPIQHRSVGFGLTILSTRYVFIFSIFLFNFYLEFFRRNIYWIGFCLLILTSILPLSAFNERPFRSLFLILLTLCGFLSSLALNKWRMKINMKTETNF</sequence>
<proteinExistence type="predicted"/>
<dbReference type="AlphaFoldDB" id="A0A1M7E1D4"/>
<accession>A0A1M7E1D4</accession>
<evidence type="ECO:0000256" key="1">
    <source>
        <dbReference type="SAM" id="Phobius"/>
    </source>
</evidence>
<evidence type="ECO:0000313" key="3">
    <source>
        <dbReference type="Proteomes" id="UP000184121"/>
    </source>
</evidence>
<feature type="transmembrane region" description="Helical" evidence="1">
    <location>
        <begin position="5"/>
        <end position="26"/>
    </location>
</feature>
<dbReference type="EMBL" id="FRBY01000002">
    <property type="protein sequence ID" value="SHL85510.1"/>
    <property type="molecule type" value="Genomic_DNA"/>
</dbReference>
<keyword evidence="1" id="KW-1133">Transmembrane helix</keyword>
<feature type="transmembrane region" description="Helical" evidence="1">
    <location>
        <begin position="38"/>
        <end position="61"/>
    </location>
</feature>